<evidence type="ECO:0000256" key="3">
    <source>
        <dbReference type="ARBA" id="ARBA00023015"/>
    </source>
</evidence>
<dbReference type="Gene3D" id="3.40.50.2300">
    <property type="match status" value="1"/>
</dbReference>
<dbReference type="PROSITE" id="PS50110">
    <property type="entry name" value="RESPONSE_REGULATORY"/>
    <property type="match status" value="1"/>
</dbReference>
<feature type="domain" description="OmpR/PhoB-type" evidence="9">
    <location>
        <begin position="125"/>
        <end position="224"/>
    </location>
</feature>
<evidence type="ECO:0000256" key="4">
    <source>
        <dbReference type="ARBA" id="ARBA00023125"/>
    </source>
</evidence>
<evidence type="ECO:0000256" key="6">
    <source>
        <dbReference type="PROSITE-ProRule" id="PRU00169"/>
    </source>
</evidence>
<evidence type="ECO:0000313" key="11">
    <source>
        <dbReference type="Proteomes" id="UP001057291"/>
    </source>
</evidence>
<sequence length="225" mass="25484">MQTILLVEDEKPIARLLQAYLKQAGYQVVVASDGVEAIEIFARENPALVLLDLMLPGQNGWVVLEEIRKQSSCPVIMLTARGDVKDRIRGFKEGADDYIPKPFDPEEVVARVQAVLRRSVGLIEQDMVQIGRLTVDFSARTVSLSGEPVPLAPRDWELLAFLIRHPNQCFTRDQLLDHVWGMDYSGGDRAVDVAIKRLRQSLRDWPPSEGEIVTIRRMGYMLRVF</sequence>
<evidence type="ECO:0000259" key="9">
    <source>
        <dbReference type="PROSITE" id="PS51755"/>
    </source>
</evidence>
<accession>A0AAV4LCQ0</accession>
<reference evidence="10" key="1">
    <citation type="journal article" date="2023" name="Int. J. Syst. Evol. Microbiol.">
        <title>Collibacillus ludicampi gen. nov., sp. nov., a new soil bacterium of the family Alicyclobacillaceae.</title>
        <authorList>
            <person name="Jojima T."/>
            <person name="Ioku Y."/>
            <person name="Fukuta Y."/>
            <person name="Shirasaka N."/>
            <person name="Matsumura Y."/>
            <person name="Mori M."/>
        </authorList>
    </citation>
    <scope>NUCLEOTIDE SEQUENCE</scope>
    <source>
        <strain evidence="10">TP075</strain>
    </source>
</reference>
<dbReference type="CDD" id="cd17574">
    <property type="entry name" value="REC_OmpR"/>
    <property type="match status" value="1"/>
</dbReference>
<dbReference type="InterPro" id="IPR001867">
    <property type="entry name" value="OmpR/PhoB-type_DNA-bd"/>
</dbReference>
<keyword evidence="3" id="KW-0805">Transcription regulation</keyword>
<protein>
    <submittedName>
        <fullName evidence="10">DNA-binding response regulator</fullName>
    </submittedName>
</protein>
<dbReference type="SMART" id="SM00862">
    <property type="entry name" value="Trans_reg_C"/>
    <property type="match status" value="1"/>
</dbReference>
<keyword evidence="2" id="KW-0902">Two-component regulatory system</keyword>
<dbReference type="CDD" id="cd00383">
    <property type="entry name" value="trans_reg_C"/>
    <property type="match status" value="1"/>
</dbReference>
<dbReference type="Pfam" id="PF00072">
    <property type="entry name" value="Response_reg"/>
    <property type="match status" value="1"/>
</dbReference>
<name>A0AAV4LCQ0_9BACL</name>
<keyword evidence="1 6" id="KW-0597">Phosphoprotein</keyword>
<evidence type="ECO:0000256" key="7">
    <source>
        <dbReference type="PROSITE-ProRule" id="PRU01091"/>
    </source>
</evidence>
<organism evidence="10 11">
    <name type="scientific">Collibacillus ludicampi</name>
    <dbReference type="NCBI Taxonomy" id="2771369"/>
    <lineage>
        <taxon>Bacteria</taxon>
        <taxon>Bacillati</taxon>
        <taxon>Bacillota</taxon>
        <taxon>Bacilli</taxon>
        <taxon>Bacillales</taxon>
        <taxon>Alicyclobacillaceae</taxon>
        <taxon>Collibacillus</taxon>
    </lineage>
</organism>
<dbReference type="EMBL" id="BOQE01000001">
    <property type="protein sequence ID" value="GIM45587.1"/>
    <property type="molecule type" value="Genomic_DNA"/>
</dbReference>
<dbReference type="Pfam" id="PF00486">
    <property type="entry name" value="Trans_reg_C"/>
    <property type="match status" value="1"/>
</dbReference>
<dbReference type="GO" id="GO:0000976">
    <property type="term" value="F:transcription cis-regulatory region binding"/>
    <property type="evidence" value="ECO:0007669"/>
    <property type="project" value="TreeGrafter"/>
</dbReference>
<feature type="domain" description="Response regulatory" evidence="8">
    <location>
        <begin position="3"/>
        <end position="116"/>
    </location>
</feature>
<dbReference type="InterPro" id="IPR001789">
    <property type="entry name" value="Sig_transdc_resp-reg_receiver"/>
</dbReference>
<dbReference type="GO" id="GO:0032993">
    <property type="term" value="C:protein-DNA complex"/>
    <property type="evidence" value="ECO:0007669"/>
    <property type="project" value="TreeGrafter"/>
</dbReference>
<keyword evidence="4 7" id="KW-0238">DNA-binding</keyword>
<dbReference type="SUPFAM" id="SSF52172">
    <property type="entry name" value="CheY-like"/>
    <property type="match status" value="1"/>
</dbReference>
<keyword evidence="11" id="KW-1185">Reference proteome</keyword>
<dbReference type="RefSeq" id="WP_282198774.1">
    <property type="nucleotide sequence ID" value="NZ_BOQE01000001.1"/>
</dbReference>
<dbReference type="Gene3D" id="1.10.10.10">
    <property type="entry name" value="Winged helix-like DNA-binding domain superfamily/Winged helix DNA-binding domain"/>
    <property type="match status" value="1"/>
</dbReference>
<dbReference type="GO" id="GO:0005829">
    <property type="term" value="C:cytosol"/>
    <property type="evidence" value="ECO:0007669"/>
    <property type="project" value="TreeGrafter"/>
</dbReference>
<dbReference type="Gene3D" id="6.10.250.690">
    <property type="match status" value="1"/>
</dbReference>
<comment type="caution">
    <text evidence="10">The sequence shown here is derived from an EMBL/GenBank/DDBJ whole genome shotgun (WGS) entry which is preliminary data.</text>
</comment>
<dbReference type="AlphaFoldDB" id="A0AAV4LCQ0"/>
<proteinExistence type="predicted"/>
<keyword evidence="5" id="KW-0804">Transcription</keyword>
<dbReference type="PANTHER" id="PTHR48111">
    <property type="entry name" value="REGULATOR OF RPOS"/>
    <property type="match status" value="1"/>
</dbReference>
<evidence type="ECO:0000256" key="1">
    <source>
        <dbReference type="ARBA" id="ARBA00022553"/>
    </source>
</evidence>
<dbReference type="SMART" id="SM00448">
    <property type="entry name" value="REC"/>
    <property type="match status" value="1"/>
</dbReference>
<evidence type="ECO:0000256" key="2">
    <source>
        <dbReference type="ARBA" id="ARBA00023012"/>
    </source>
</evidence>
<feature type="modified residue" description="4-aspartylphosphate" evidence="6">
    <location>
        <position position="52"/>
    </location>
</feature>
<dbReference type="FunFam" id="3.40.50.2300:FF:000001">
    <property type="entry name" value="DNA-binding response regulator PhoB"/>
    <property type="match status" value="1"/>
</dbReference>
<dbReference type="PANTHER" id="PTHR48111:SF1">
    <property type="entry name" value="TWO-COMPONENT RESPONSE REGULATOR ORR33"/>
    <property type="match status" value="1"/>
</dbReference>
<evidence type="ECO:0000313" key="10">
    <source>
        <dbReference type="EMBL" id="GIM45587.1"/>
    </source>
</evidence>
<dbReference type="GO" id="GO:0000156">
    <property type="term" value="F:phosphorelay response regulator activity"/>
    <property type="evidence" value="ECO:0007669"/>
    <property type="project" value="TreeGrafter"/>
</dbReference>
<dbReference type="InterPro" id="IPR039420">
    <property type="entry name" value="WalR-like"/>
</dbReference>
<dbReference type="PROSITE" id="PS51755">
    <property type="entry name" value="OMPR_PHOB"/>
    <property type="match status" value="1"/>
</dbReference>
<gene>
    <name evidence="10" type="ORF">DNHGIG_11360</name>
</gene>
<dbReference type="InterPro" id="IPR011006">
    <property type="entry name" value="CheY-like_superfamily"/>
</dbReference>
<feature type="DNA-binding region" description="OmpR/PhoB-type" evidence="7">
    <location>
        <begin position="125"/>
        <end position="224"/>
    </location>
</feature>
<evidence type="ECO:0000259" key="8">
    <source>
        <dbReference type="PROSITE" id="PS50110"/>
    </source>
</evidence>
<dbReference type="Proteomes" id="UP001057291">
    <property type="component" value="Unassembled WGS sequence"/>
</dbReference>
<evidence type="ECO:0000256" key="5">
    <source>
        <dbReference type="ARBA" id="ARBA00023163"/>
    </source>
</evidence>
<dbReference type="InterPro" id="IPR036388">
    <property type="entry name" value="WH-like_DNA-bd_sf"/>
</dbReference>
<dbReference type="GO" id="GO:0006355">
    <property type="term" value="P:regulation of DNA-templated transcription"/>
    <property type="evidence" value="ECO:0007669"/>
    <property type="project" value="InterPro"/>
</dbReference>